<proteinExistence type="predicted"/>
<dbReference type="Proteomes" id="UP000220797">
    <property type="component" value="Unassembled WGS sequence"/>
</dbReference>
<dbReference type="EMBL" id="CVMV01000130">
    <property type="protein sequence ID" value="CRG97975.1"/>
    <property type="molecule type" value="Genomic_DNA"/>
</dbReference>
<dbReference type="RefSeq" id="XP_028530774.1">
    <property type="nucleotide sequence ID" value="XM_028674418.1"/>
</dbReference>
<keyword evidence="2" id="KW-1185">Reference proteome</keyword>
<gene>
    <name evidence="1" type="ORF">PGAL8A_00377600</name>
</gene>
<dbReference type="VEuPathDB" id="PlasmoDB:PGAL8A_00377600"/>
<protein>
    <submittedName>
        <fullName evidence="1">Uncharacterized protein</fullName>
    </submittedName>
</protein>
<accession>A0A1J1GZS3</accession>
<organism evidence="1 2">
    <name type="scientific">Plasmodium gallinaceum</name>
    <dbReference type="NCBI Taxonomy" id="5849"/>
    <lineage>
        <taxon>Eukaryota</taxon>
        <taxon>Sar</taxon>
        <taxon>Alveolata</taxon>
        <taxon>Apicomplexa</taxon>
        <taxon>Aconoidasida</taxon>
        <taxon>Haemosporida</taxon>
        <taxon>Plasmodiidae</taxon>
        <taxon>Plasmodium</taxon>
        <taxon>Plasmodium (Haemamoeba)</taxon>
    </lineage>
</organism>
<comment type="caution">
    <text evidence="1">The sequence shown here is derived from an EMBL/GenBank/DDBJ whole genome shotgun (WGS) entry which is preliminary data.</text>
</comment>
<reference evidence="1" key="1">
    <citation type="submission" date="2015-04" db="EMBL/GenBank/DDBJ databases">
        <authorList>
            <consortium name="Pathogen Informatics"/>
        </authorList>
    </citation>
    <scope>NUCLEOTIDE SEQUENCE [LARGE SCALE GENOMIC DNA]</scope>
    <source>
        <strain evidence="1">8A</strain>
    </source>
</reference>
<dbReference type="AlphaFoldDB" id="A0A1J1GZS3"/>
<evidence type="ECO:0000313" key="1">
    <source>
        <dbReference type="EMBL" id="CRG97975.1"/>
    </source>
</evidence>
<dbReference type="GeneID" id="39732306"/>
<sequence>MLNLLLWVKKKRCKESLINEKILEEIETWKQWKNAKDEEFAKQEDYKSPENMYGCFAKLLWHIDQKRLKKIEDATQKDIKIIYYYKRHVSPIKGILKMMISTYNETPRSTITEFEEIFKSHYWITWKELEELEKKKSTLKKKKKLLKKMKNFKWKLS</sequence>
<evidence type="ECO:0000313" key="2">
    <source>
        <dbReference type="Proteomes" id="UP000220797"/>
    </source>
</evidence>
<name>A0A1J1GZS3_PLAGA</name>